<comment type="caution">
    <text evidence="2">The sequence shown here is derived from an EMBL/GenBank/DDBJ whole genome shotgun (WGS) entry which is preliminary data.</text>
</comment>
<name>A0ABS4IMA2_9BACL</name>
<reference evidence="2 3" key="1">
    <citation type="submission" date="2021-03" db="EMBL/GenBank/DDBJ databases">
        <title>Genomic Encyclopedia of Type Strains, Phase IV (KMG-IV): sequencing the most valuable type-strain genomes for metagenomic binning, comparative biology and taxonomic classification.</title>
        <authorList>
            <person name="Goeker M."/>
        </authorList>
    </citation>
    <scope>NUCLEOTIDE SEQUENCE [LARGE SCALE GENOMIC DNA]</scope>
    <source>
        <strain evidence="2 3">DSM 26048</strain>
    </source>
</reference>
<accession>A0ABS4IMA2</accession>
<sequence length="537" mass="59707">MKEELLSKKWKAFTAVMLGIAIVSACSSNEGTVTSTTAPASTAGSATEAPAAKKALLDIRMMVDAPANAQLPSDAEDFVKKTIEEKFNVKITLDYMPVGQDYVTRLNTQLASNQSPDVWRDANGDGGLKYVLDGILADIGTFVTPQAMPNYFKNWIDETVFQRYQFADGTFRMPTPYNKELYRTWYIRKDWLDTLNLSVPETYDEYLNVLRAFVNNDPDGNGKKDTFGFTTATGGDGIGLEWPEYWKAGLVFASTIKDGNFIDMQTDPRVEQVLDDISKVIGEGLVDPDWFLNKSPQHVDRAAQGKAGIIMGATKDFAFDSNPQSLQSKTKALFPNANWIPFTPFGSQPISTGIAPGSPVLFPKGVVENSPEKVERIVEILDWLAGEEGYILTHYGIENRHYTRNGDTITLNTEATKKEITDKGDFLKIWDFFTPETPTVLGLTIINANESDRDREISKTILGFPSLPYIGTSLTPPEGFDLGTFRKRQRELQAKAVFDDKSGKNWPAYREELMTKYNGNALFEQYAAQIKAAGLAK</sequence>
<evidence type="ECO:0000313" key="3">
    <source>
        <dbReference type="Proteomes" id="UP001519287"/>
    </source>
</evidence>
<dbReference type="PANTHER" id="PTHR43649:SF33">
    <property type="entry name" value="POLYGALACTURONAN_RHAMNOGALACTURONAN-BINDING PROTEIN YTCQ"/>
    <property type="match status" value="1"/>
</dbReference>
<dbReference type="EMBL" id="JAGGLB010000001">
    <property type="protein sequence ID" value="MBP1988703.1"/>
    <property type="molecule type" value="Genomic_DNA"/>
</dbReference>
<dbReference type="SUPFAM" id="SSF53850">
    <property type="entry name" value="Periplasmic binding protein-like II"/>
    <property type="match status" value="1"/>
</dbReference>
<evidence type="ECO:0000256" key="1">
    <source>
        <dbReference type="ARBA" id="ARBA00022729"/>
    </source>
</evidence>
<evidence type="ECO:0000313" key="2">
    <source>
        <dbReference type="EMBL" id="MBP1988703.1"/>
    </source>
</evidence>
<organism evidence="2 3">
    <name type="scientific">Paenibacillus eucommiae</name>
    <dbReference type="NCBI Taxonomy" id="1355755"/>
    <lineage>
        <taxon>Bacteria</taxon>
        <taxon>Bacillati</taxon>
        <taxon>Bacillota</taxon>
        <taxon>Bacilli</taxon>
        <taxon>Bacillales</taxon>
        <taxon>Paenibacillaceae</taxon>
        <taxon>Paenibacillus</taxon>
    </lineage>
</organism>
<keyword evidence="1" id="KW-0732">Signal</keyword>
<dbReference type="InterPro" id="IPR050490">
    <property type="entry name" value="Bact_solute-bd_prot1"/>
</dbReference>
<protein>
    <submittedName>
        <fullName evidence="2">ABC-type glycerol-3-phosphate transport system substrate-binding protein</fullName>
    </submittedName>
</protein>
<dbReference type="RefSeq" id="WP_209968975.1">
    <property type="nucleotide sequence ID" value="NZ_JAGGLB010000001.1"/>
</dbReference>
<proteinExistence type="predicted"/>
<gene>
    <name evidence="2" type="ORF">J2Z66_000298</name>
</gene>
<keyword evidence="3" id="KW-1185">Reference proteome</keyword>
<dbReference type="PROSITE" id="PS51257">
    <property type="entry name" value="PROKAR_LIPOPROTEIN"/>
    <property type="match status" value="1"/>
</dbReference>
<dbReference type="PANTHER" id="PTHR43649">
    <property type="entry name" value="ARABINOSE-BINDING PROTEIN-RELATED"/>
    <property type="match status" value="1"/>
</dbReference>
<dbReference type="Gene3D" id="3.40.190.10">
    <property type="entry name" value="Periplasmic binding protein-like II"/>
    <property type="match status" value="2"/>
</dbReference>
<dbReference type="Proteomes" id="UP001519287">
    <property type="component" value="Unassembled WGS sequence"/>
</dbReference>